<dbReference type="RefSeq" id="XP_001747546.1">
    <property type="nucleotide sequence ID" value="XM_001747494.1"/>
</dbReference>
<sequence length="217" mass="23378">MHSGPDRIFSFKVTENKWCERAKSANDTAGSCSTAVVVKGSQVYCGNAGDSKALLFQINETHGVNPVELNERHGTNLKSERKRILAAGGKIAPDGSVYGVLFPSRGFGDIDVKADGKPVVICTPNGAGIDDWQPHRLEHSEATWLVVASDGLWDFVVDDQVMSIVAKNQHLDHSAIAKKLIDEARLCGSEDDITIIVVRYDFAIPQNSCGVANSPCA</sequence>
<dbReference type="CDD" id="cd00143">
    <property type="entry name" value="PP2Cc"/>
    <property type="match status" value="1"/>
</dbReference>
<dbReference type="AlphaFoldDB" id="A9V421"/>
<dbReference type="SMART" id="SM00332">
    <property type="entry name" value="PP2Cc"/>
    <property type="match status" value="1"/>
</dbReference>
<dbReference type="PANTHER" id="PTHR13832:SF668">
    <property type="entry name" value="PROTEIN PHOSPHATASE 2C 39-RELATED"/>
    <property type="match status" value="1"/>
</dbReference>
<accession>A9V421</accession>
<dbReference type="KEGG" id="mbr:MONBRDRAFT_9730"/>
<dbReference type="eggNOG" id="KOG0698">
    <property type="taxonomic scope" value="Eukaryota"/>
</dbReference>
<reference evidence="2 3" key="1">
    <citation type="journal article" date="2008" name="Nature">
        <title>The genome of the choanoflagellate Monosiga brevicollis and the origin of metazoans.</title>
        <authorList>
            <consortium name="JGI Sequencing"/>
            <person name="King N."/>
            <person name="Westbrook M.J."/>
            <person name="Young S.L."/>
            <person name="Kuo A."/>
            <person name="Abedin M."/>
            <person name="Chapman J."/>
            <person name="Fairclough S."/>
            <person name="Hellsten U."/>
            <person name="Isogai Y."/>
            <person name="Letunic I."/>
            <person name="Marr M."/>
            <person name="Pincus D."/>
            <person name="Putnam N."/>
            <person name="Rokas A."/>
            <person name="Wright K.J."/>
            <person name="Zuzow R."/>
            <person name="Dirks W."/>
            <person name="Good M."/>
            <person name="Goodstein D."/>
            <person name="Lemons D."/>
            <person name="Li W."/>
            <person name="Lyons J.B."/>
            <person name="Morris A."/>
            <person name="Nichols S."/>
            <person name="Richter D.J."/>
            <person name="Salamov A."/>
            <person name="Bork P."/>
            <person name="Lim W.A."/>
            <person name="Manning G."/>
            <person name="Miller W.T."/>
            <person name="McGinnis W."/>
            <person name="Shapiro H."/>
            <person name="Tjian R."/>
            <person name="Grigoriev I.V."/>
            <person name="Rokhsar D."/>
        </authorList>
    </citation>
    <scope>NUCLEOTIDE SEQUENCE [LARGE SCALE GENOMIC DNA]</scope>
    <source>
        <strain evidence="3">MX1 / ATCC 50154</strain>
    </source>
</reference>
<dbReference type="InterPro" id="IPR015655">
    <property type="entry name" value="PP2C"/>
</dbReference>
<protein>
    <recommendedName>
        <fullName evidence="1">PPM-type phosphatase domain-containing protein</fullName>
    </recommendedName>
</protein>
<dbReference type="InParanoid" id="A9V421"/>
<keyword evidence="3" id="KW-1185">Reference proteome</keyword>
<dbReference type="SUPFAM" id="SSF81606">
    <property type="entry name" value="PP2C-like"/>
    <property type="match status" value="1"/>
</dbReference>
<evidence type="ECO:0000313" key="2">
    <source>
        <dbReference type="EMBL" id="EDQ87626.1"/>
    </source>
</evidence>
<dbReference type="GO" id="GO:0004722">
    <property type="term" value="F:protein serine/threonine phosphatase activity"/>
    <property type="evidence" value="ECO:0000318"/>
    <property type="project" value="GO_Central"/>
</dbReference>
<dbReference type="InterPro" id="IPR001932">
    <property type="entry name" value="PPM-type_phosphatase-like_dom"/>
</dbReference>
<dbReference type="Pfam" id="PF00481">
    <property type="entry name" value="PP2C"/>
    <property type="match status" value="1"/>
</dbReference>
<dbReference type="STRING" id="81824.A9V421"/>
<proteinExistence type="predicted"/>
<dbReference type="PANTHER" id="PTHR13832">
    <property type="entry name" value="PROTEIN PHOSPHATASE 2C"/>
    <property type="match status" value="1"/>
</dbReference>
<organism evidence="2 3">
    <name type="scientific">Monosiga brevicollis</name>
    <name type="common">Choanoflagellate</name>
    <dbReference type="NCBI Taxonomy" id="81824"/>
    <lineage>
        <taxon>Eukaryota</taxon>
        <taxon>Choanoflagellata</taxon>
        <taxon>Craspedida</taxon>
        <taxon>Salpingoecidae</taxon>
        <taxon>Monosiga</taxon>
    </lineage>
</organism>
<name>A9V421_MONBE</name>
<dbReference type="GO" id="GO:0007165">
    <property type="term" value="P:signal transduction"/>
    <property type="evidence" value="ECO:0000318"/>
    <property type="project" value="GO_Central"/>
</dbReference>
<gene>
    <name evidence="2" type="ORF">MONBRDRAFT_9730</name>
</gene>
<dbReference type="Gene3D" id="3.60.40.10">
    <property type="entry name" value="PPM-type phosphatase domain"/>
    <property type="match status" value="1"/>
</dbReference>
<evidence type="ECO:0000313" key="3">
    <source>
        <dbReference type="Proteomes" id="UP000001357"/>
    </source>
</evidence>
<dbReference type="EMBL" id="CH991558">
    <property type="protein sequence ID" value="EDQ87626.1"/>
    <property type="molecule type" value="Genomic_DNA"/>
</dbReference>
<dbReference type="OMA" id="FQINETH"/>
<dbReference type="InterPro" id="IPR036457">
    <property type="entry name" value="PPM-type-like_dom_sf"/>
</dbReference>
<dbReference type="PROSITE" id="PS51746">
    <property type="entry name" value="PPM_2"/>
    <property type="match status" value="1"/>
</dbReference>
<evidence type="ECO:0000259" key="1">
    <source>
        <dbReference type="PROSITE" id="PS51746"/>
    </source>
</evidence>
<dbReference type="Proteomes" id="UP000001357">
    <property type="component" value="Unassembled WGS sequence"/>
</dbReference>
<feature type="domain" description="PPM-type phosphatase" evidence="1">
    <location>
        <begin position="1"/>
        <end position="200"/>
    </location>
</feature>
<dbReference type="GeneID" id="5892743"/>